<protein>
    <submittedName>
        <fullName evidence="2">Uncharacterized protein</fullName>
    </submittedName>
</protein>
<gene>
    <name evidence="2" type="ORF">CRENBAI_008008</name>
</gene>
<keyword evidence="3" id="KW-1185">Reference proteome</keyword>
<sequence length="188" mass="20796">MAAAVCLRRTSGAETTEGRASTTRSAEWLETSERGARQVSAAQEVRTVSKLVYGLRRDARAIFAHMWQLSWHHSPTCDNGHLLPPFVGYIEAPLQCDSDNAVVPLGYVDHAEELASRFLQCFPKNRLSAQAALNHEYFSSLPPRLWELQDMSSIFTVPNVKLQTESGDSIQVCARKNSHGKASSGSKH</sequence>
<accession>A0AAV9S1P8</accession>
<evidence type="ECO:0000313" key="2">
    <source>
        <dbReference type="EMBL" id="KAK5614973.1"/>
    </source>
</evidence>
<reference evidence="2 3" key="1">
    <citation type="submission" date="2021-06" db="EMBL/GenBank/DDBJ databases">
        <authorList>
            <person name="Palmer J.M."/>
        </authorList>
    </citation>
    <scope>NUCLEOTIDE SEQUENCE [LARGE SCALE GENOMIC DNA]</scope>
    <source>
        <strain evidence="2 3">MEX-2019</strain>
        <tissue evidence="2">Muscle</tissue>
    </source>
</reference>
<proteinExistence type="predicted"/>
<organism evidence="2 3">
    <name type="scientific">Crenichthys baileyi</name>
    <name type="common">White River springfish</name>
    <dbReference type="NCBI Taxonomy" id="28760"/>
    <lineage>
        <taxon>Eukaryota</taxon>
        <taxon>Metazoa</taxon>
        <taxon>Chordata</taxon>
        <taxon>Craniata</taxon>
        <taxon>Vertebrata</taxon>
        <taxon>Euteleostomi</taxon>
        <taxon>Actinopterygii</taxon>
        <taxon>Neopterygii</taxon>
        <taxon>Teleostei</taxon>
        <taxon>Neoteleostei</taxon>
        <taxon>Acanthomorphata</taxon>
        <taxon>Ovalentaria</taxon>
        <taxon>Atherinomorphae</taxon>
        <taxon>Cyprinodontiformes</taxon>
        <taxon>Goodeidae</taxon>
        <taxon>Crenichthys</taxon>
    </lineage>
</organism>
<evidence type="ECO:0000256" key="1">
    <source>
        <dbReference type="SAM" id="MobiDB-lite"/>
    </source>
</evidence>
<dbReference type="SUPFAM" id="SSF56112">
    <property type="entry name" value="Protein kinase-like (PK-like)"/>
    <property type="match status" value="1"/>
</dbReference>
<evidence type="ECO:0000313" key="3">
    <source>
        <dbReference type="Proteomes" id="UP001311232"/>
    </source>
</evidence>
<dbReference type="EMBL" id="JAHHUM010001032">
    <property type="protein sequence ID" value="KAK5614973.1"/>
    <property type="molecule type" value="Genomic_DNA"/>
</dbReference>
<feature type="compositionally biased region" description="Polar residues" evidence="1">
    <location>
        <begin position="12"/>
        <end position="25"/>
    </location>
</feature>
<dbReference type="InterPro" id="IPR011009">
    <property type="entry name" value="Kinase-like_dom_sf"/>
</dbReference>
<name>A0AAV9S1P8_9TELE</name>
<comment type="caution">
    <text evidence="2">The sequence shown here is derived from an EMBL/GenBank/DDBJ whole genome shotgun (WGS) entry which is preliminary data.</text>
</comment>
<dbReference type="AlphaFoldDB" id="A0AAV9S1P8"/>
<dbReference type="Proteomes" id="UP001311232">
    <property type="component" value="Unassembled WGS sequence"/>
</dbReference>
<feature type="region of interest" description="Disordered" evidence="1">
    <location>
        <begin position="9"/>
        <end position="29"/>
    </location>
</feature>